<name>A0A2R6NTP4_9APHY</name>
<feature type="region of interest" description="Disordered" evidence="1">
    <location>
        <begin position="687"/>
        <end position="730"/>
    </location>
</feature>
<dbReference type="Proteomes" id="UP000186601">
    <property type="component" value="Unassembled WGS sequence"/>
</dbReference>
<evidence type="ECO:0000259" key="2">
    <source>
        <dbReference type="Pfam" id="PF17667"/>
    </source>
</evidence>
<dbReference type="PANTHER" id="PTHR38248">
    <property type="entry name" value="FUNK1 6"/>
    <property type="match status" value="1"/>
</dbReference>
<protein>
    <recommendedName>
        <fullName evidence="2">Fungal-type protein kinase domain-containing protein</fullName>
    </recommendedName>
</protein>
<evidence type="ECO:0000313" key="4">
    <source>
        <dbReference type="Proteomes" id="UP000186601"/>
    </source>
</evidence>
<sequence>MADVALPTQSSTPQLVHPEIHIQKDTRFPKDHKYLCIETAGSFVGPVFPKELMTRFMNIPGRRRKIPRADFSNVLRGTSNANMYDSLISAIKKSKICPRMLFKKLSDITQEDSALRPDLAGFNATNGEPSDNANVWSSMQLCIDNCAEDAFDVAYDPNDREGLRVCQEDNTKSLGQMIHYAREQMSHQHRVFMFSLHIVHDQARIIRWDRMGAIVTEAFNFVLQPQILAEFLFRFNLLGPEGRGFDPTAELAHPKECHEFTKAVVEYLDSFGERKPPHFNLTLDASYPTYKLHIIDSGSGVRSSFIVRRPFFETPLPCGRATQGYIAWDIGRRKLVFLKDTWRPVDSESSSLSEKEAYATLGEHKVPYVPTVLIAEDILSSAGEPQWTLTQDYSEIPFGSSYAHLRPHIHHRIVQELALPLVMMRRSKQLVQAIRNTLVAIKCAYQDAELLHRDISMGNIMLDSNMEGFLNDWDRAIRLSASEEARATRTGTWRFLSIEHLESEKKIHEIHDDLESCFWVFLYVALHHFRHQPVPFDMSIFEEVWDRKDKDGTMHFFGGGCKDGTLTLGEVQRLQFDSGPLNEAIHHMSSRFEELHGSRIGTSLSGALGMKIRAAHATVRAKMEDPSPLIHFLDTVLDREDWPLEDDALSDPYPPKVPSPRKEEEDPYSEQNSPYINRIQSQSPAAINNSAHGVSGSEPVVVEERSGHTGQDVMSSRPHPTSPKAITRTEKQPSPLAFISRQMISDYAVACESDVRVGKRLAPESIGCAADEREAKRPRSVRRRDPKQRNTTRTHAMTLRPRAKTSTSARR</sequence>
<dbReference type="Pfam" id="PF17667">
    <property type="entry name" value="Pkinase_fungal"/>
    <property type="match status" value="1"/>
</dbReference>
<dbReference type="Gene3D" id="1.10.510.10">
    <property type="entry name" value="Transferase(Phosphotransferase) domain 1"/>
    <property type="match status" value="1"/>
</dbReference>
<feature type="region of interest" description="Disordered" evidence="1">
    <location>
        <begin position="645"/>
        <end position="671"/>
    </location>
</feature>
<gene>
    <name evidence="3" type="ORF">PHLCEN_2v8459</name>
</gene>
<dbReference type="OrthoDB" id="3265188at2759"/>
<accession>A0A2R6NTP4</accession>
<feature type="domain" description="Fungal-type protein kinase" evidence="2">
    <location>
        <begin position="168"/>
        <end position="524"/>
    </location>
</feature>
<organism evidence="3 4">
    <name type="scientific">Hermanssonia centrifuga</name>
    <dbReference type="NCBI Taxonomy" id="98765"/>
    <lineage>
        <taxon>Eukaryota</taxon>
        <taxon>Fungi</taxon>
        <taxon>Dikarya</taxon>
        <taxon>Basidiomycota</taxon>
        <taxon>Agaricomycotina</taxon>
        <taxon>Agaricomycetes</taxon>
        <taxon>Polyporales</taxon>
        <taxon>Meruliaceae</taxon>
        <taxon>Hermanssonia</taxon>
    </lineage>
</organism>
<keyword evidence="4" id="KW-1185">Reference proteome</keyword>
<feature type="region of interest" description="Disordered" evidence="1">
    <location>
        <begin position="770"/>
        <end position="811"/>
    </location>
</feature>
<evidence type="ECO:0000313" key="3">
    <source>
        <dbReference type="EMBL" id="PSR76424.1"/>
    </source>
</evidence>
<evidence type="ECO:0000256" key="1">
    <source>
        <dbReference type="SAM" id="MobiDB-lite"/>
    </source>
</evidence>
<proteinExistence type="predicted"/>
<dbReference type="EMBL" id="MLYV02000846">
    <property type="protein sequence ID" value="PSR76424.1"/>
    <property type="molecule type" value="Genomic_DNA"/>
</dbReference>
<comment type="caution">
    <text evidence="3">The sequence shown here is derived from an EMBL/GenBank/DDBJ whole genome shotgun (WGS) entry which is preliminary data.</text>
</comment>
<reference evidence="3 4" key="1">
    <citation type="submission" date="2018-02" db="EMBL/GenBank/DDBJ databases">
        <title>Genome sequence of the basidiomycete white-rot fungus Phlebia centrifuga.</title>
        <authorList>
            <person name="Granchi Z."/>
            <person name="Peng M."/>
            <person name="de Vries R.P."/>
            <person name="Hilden K."/>
            <person name="Makela M.R."/>
            <person name="Grigoriev I."/>
            <person name="Riley R."/>
        </authorList>
    </citation>
    <scope>NUCLEOTIDE SEQUENCE [LARGE SCALE GENOMIC DNA]</scope>
    <source>
        <strain evidence="3 4">FBCC195</strain>
    </source>
</reference>
<dbReference type="SUPFAM" id="SSF56112">
    <property type="entry name" value="Protein kinase-like (PK-like)"/>
    <property type="match status" value="1"/>
</dbReference>
<dbReference type="InterPro" id="IPR011009">
    <property type="entry name" value="Kinase-like_dom_sf"/>
</dbReference>
<dbReference type="InterPro" id="IPR040976">
    <property type="entry name" value="Pkinase_fungal"/>
</dbReference>
<dbReference type="AlphaFoldDB" id="A0A2R6NTP4"/>
<dbReference type="PANTHER" id="PTHR38248:SF2">
    <property type="entry name" value="FUNK1 11"/>
    <property type="match status" value="1"/>
</dbReference>
<feature type="compositionally biased region" description="Basic residues" evidence="1">
    <location>
        <begin position="778"/>
        <end position="792"/>
    </location>
</feature>